<keyword evidence="3" id="KW-1185">Reference proteome</keyword>
<evidence type="ECO:0008006" key="4">
    <source>
        <dbReference type="Google" id="ProtNLM"/>
    </source>
</evidence>
<dbReference type="RefSeq" id="WP_124777138.1">
    <property type="nucleotide sequence ID" value="NZ_RQZA01000005.1"/>
</dbReference>
<keyword evidence="1" id="KW-0472">Membrane</keyword>
<evidence type="ECO:0000256" key="1">
    <source>
        <dbReference type="SAM" id="Phobius"/>
    </source>
</evidence>
<keyword evidence="1" id="KW-1133">Transmembrane helix</keyword>
<name>A0A3P1VFP2_9STRE</name>
<keyword evidence="1" id="KW-0812">Transmembrane</keyword>
<proteinExistence type="predicted"/>
<dbReference type="Proteomes" id="UP000281771">
    <property type="component" value="Unassembled WGS sequence"/>
</dbReference>
<feature type="transmembrane region" description="Helical" evidence="1">
    <location>
        <begin position="329"/>
        <end position="350"/>
    </location>
</feature>
<evidence type="ECO:0000313" key="2">
    <source>
        <dbReference type="EMBL" id="RRD31213.1"/>
    </source>
</evidence>
<dbReference type="STRING" id="1123309.GCA_000377005_00404"/>
<feature type="transmembrane region" description="Helical" evidence="1">
    <location>
        <begin position="441"/>
        <end position="467"/>
    </location>
</feature>
<feature type="transmembrane region" description="Helical" evidence="1">
    <location>
        <begin position="204"/>
        <end position="226"/>
    </location>
</feature>
<accession>A0A3P1VFP2</accession>
<feature type="transmembrane region" description="Helical" evidence="1">
    <location>
        <begin position="504"/>
        <end position="526"/>
    </location>
</feature>
<feature type="transmembrane region" description="Helical" evidence="1">
    <location>
        <begin position="147"/>
        <end position="166"/>
    </location>
</feature>
<feature type="transmembrane region" description="Helical" evidence="1">
    <location>
        <begin position="417"/>
        <end position="435"/>
    </location>
</feature>
<feature type="transmembrane region" description="Helical" evidence="1">
    <location>
        <begin position="97"/>
        <end position="116"/>
    </location>
</feature>
<dbReference type="AlphaFoldDB" id="A0A3P1VFP2"/>
<reference evidence="2 3" key="1">
    <citation type="submission" date="2018-11" db="EMBL/GenBank/DDBJ databases">
        <title>Genomes From Bacteria Associated with the Canine Oral Cavity: a Test Case for Automated Genome-Based Taxonomic Assignment.</title>
        <authorList>
            <person name="Coil D.A."/>
            <person name="Jospin G."/>
            <person name="Darling A.E."/>
            <person name="Wallis C."/>
            <person name="Davis I.J."/>
            <person name="Harris S."/>
            <person name="Eisen J.A."/>
            <person name="Holcombe L.J."/>
            <person name="O'Flynn C."/>
        </authorList>
    </citation>
    <scope>NUCLEOTIDE SEQUENCE [LARGE SCALE GENOMIC DNA]</scope>
    <source>
        <strain evidence="2 3">OH4621_COT-116</strain>
    </source>
</reference>
<protein>
    <recommendedName>
        <fullName evidence="4">Pig-X/Pbn1</fullName>
    </recommendedName>
</protein>
<gene>
    <name evidence="2" type="ORF">EII38_06920</name>
</gene>
<dbReference type="EMBL" id="RQZA01000005">
    <property type="protein sequence ID" value="RRD31213.1"/>
    <property type="molecule type" value="Genomic_DNA"/>
</dbReference>
<sequence length="537" mass="62916">MKDLFRYTWFQELHDNYKSVNSFFYYLRKIPFLGNYIPDTIYKSYGFKSVLFWLFGIAKLPFRFVAKFFWLACYIFLGNAGINLVHGNMEFWTLHKQAFLLGFLMWVAIVGIIIHGGKAMERNIAKPERDFVQNFGLSWTIYLQKQALIQPFLTTIFYIPALITLSVMSGNIWYFLVGLTTIISWDLAGSALQRASYQIRKKLHIVISFLWASSILALILVLIYFYRHLNSYYLVVLFFLQLLILSLAYHSVMHFKDMDGLIAYFMEESTILDQKVFDLTRGNEYTRQGLDMQKKLTLKNDKDLTHLTGMTYINALLFQRYRSILLRKLMWRMGWILLIWAGGQLMMSYAGIQLKNKELLAIMPYLFMAMYALSLGRTIAQLVFVNCDISMLHYPFYRQGKNILAGFNYRWFQSFKYNICFAIGIFLLLLGWGRLSFSPSIIALLGLLLFSLTALLSFHDLFIYYLLQPFTKDMEVTNPIYKILSHGLYWVAYLNMQFDDLNSILYVYIVSALLLLYVGIGYLILLKIAPKTFVLKQ</sequence>
<feature type="transmembrane region" description="Helical" evidence="1">
    <location>
        <begin position="362"/>
        <end position="385"/>
    </location>
</feature>
<feature type="transmembrane region" description="Helical" evidence="1">
    <location>
        <begin position="232"/>
        <end position="252"/>
    </location>
</feature>
<comment type="caution">
    <text evidence="2">The sequence shown here is derived from an EMBL/GenBank/DDBJ whole genome shotgun (WGS) entry which is preliminary data.</text>
</comment>
<organism evidence="2 3">
    <name type="scientific">Streptococcus minor</name>
    <dbReference type="NCBI Taxonomy" id="229549"/>
    <lineage>
        <taxon>Bacteria</taxon>
        <taxon>Bacillati</taxon>
        <taxon>Bacillota</taxon>
        <taxon>Bacilli</taxon>
        <taxon>Lactobacillales</taxon>
        <taxon>Streptococcaceae</taxon>
        <taxon>Streptococcus</taxon>
    </lineage>
</organism>
<evidence type="ECO:0000313" key="3">
    <source>
        <dbReference type="Proteomes" id="UP000281771"/>
    </source>
</evidence>